<evidence type="ECO:0000256" key="1">
    <source>
        <dbReference type="SAM" id="MobiDB-lite"/>
    </source>
</evidence>
<evidence type="ECO:0000313" key="3">
    <source>
        <dbReference type="Proteomes" id="UP000051952"/>
    </source>
</evidence>
<feature type="compositionally biased region" description="Low complexity" evidence="1">
    <location>
        <begin position="513"/>
        <end position="531"/>
    </location>
</feature>
<name>A0A0S4ISA2_BODSA</name>
<feature type="region of interest" description="Disordered" evidence="1">
    <location>
        <begin position="513"/>
        <end position="621"/>
    </location>
</feature>
<dbReference type="VEuPathDB" id="TriTrypDB:BSAL_62915"/>
<dbReference type="InterPro" id="IPR011990">
    <property type="entry name" value="TPR-like_helical_dom_sf"/>
</dbReference>
<sequence>MDINEVLDRLDEDAPVVEEQDEDLLRAYGLHKSEDVKAVRGDKTARGDKMAHYMHMIHVHPDVAESYFRLGQLMRRDEIVRLRSRDTVDRRDVWAMGIKYEPTNARAYYHLARDLAHIKSEDHIAFPDGRSMTPTELCIEAIRHKLDFAECYYYLSTLLPDATSTVTLYNGRIANRRELQLDAVALDKTIFYAYSSIAFGMEIDDVIEFAGNTLMKNDFYALAIHYGPHDARAYINLAANLKKGESFKLLDGKKLSRKELYTAAIERDEESIQAVYNLAIELGSGEEITLKDGTVTTKRALLCKVLDMDPYYKKAYGALAYDMKKKEVIMLRDPDEDFDDEPTAKTKRMLYALAGIDFSVPVGLNDDEDHLLALQTIEVTQEELEKVRRKEAKKRRIAELRRMMDDQNKAESKGKKLPRRRREGSKKKKKEKKVEEDVPVGAVLAPGTRLRLSRFFRAHAPEKLDDIDKLLPLFAGREESRFQLLINIYGPEPSTMDFVAEFDDITINADGGATTPAAGGNTSISVSSSSGGTRGGGGRSYSPPDVPSPTSAQGGRRGRLPPAARLKEEGLSPSNLANFDRGEMEEESPSYFTGGKFDRGESNYEMLNFNTDNDDQRPSYF</sequence>
<gene>
    <name evidence="2" type="ORF">BSAL_62915</name>
</gene>
<feature type="compositionally biased region" description="Basic and acidic residues" evidence="1">
    <location>
        <begin position="398"/>
        <end position="414"/>
    </location>
</feature>
<accession>A0A0S4ISA2</accession>
<feature type="region of interest" description="Disordered" evidence="1">
    <location>
        <begin position="398"/>
        <end position="436"/>
    </location>
</feature>
<reference evidence="3" key="1">
    <citation type="submission" date="2015-09" db="EMBL/GenBank/DDBJ databases">
        <authorList>
            <consortium name="Pathogen Informatics"/>
        </authorList>
    </citation>
    <scope>NUCLEOTIDE SEQUENCE [LARGE SCALE GENOMIC DNA]</scope>
    <source>
        <strain evidence="3">Lake Konstanz</strain>
    </source>
</reference>
<dbReference type="EMBL" id="CYKH01000335">
    <property type="protein sequence ID" value="CUF48747.1"/>
    <property type="molecule type" value="Genomic_DNA"/>
</dbReference>
<proteinExistence type="predicted"/>
<dbReference type="Proteomes" id="UP000051952">
    <property type="component" value="Unassembled WGS sequence"/>
</dbReference>
<feature type="compositionally biased region" description="Basic residues" evidence="1">
    <location>
        <begin position="415"/>
        <end position="431"/>
    </location>
</feature>
<protein>
    <submittedName>
        <fullName evidence="2">Uncharacterized protein</fullName>
    </submittedName>
</protein>
<organism evidence="2 3">
    <name type="scientific">Bodo saltans</name>
    <name type="common">Flagellated protozoan</name>
    <dbReference type="NCBI Taxonomy" id="75058"/>
    <lineage>
        <taxon>Eukaryota</taxon>
        <taxon>Discoba</taxon>
        <taxon>Euglenozoa</taxon>
        <taxon>Kinetoplastea</taxon>
        <taxon>Metakinetoplastina</taxon>
        <taxon>Eubodonida</taxon>
        <taxon>Bodonidae</taxon>
        <taxon>Bodo</taxon>
    </lineage>
</organism>
<dbReference type="Gene3D" id="1.25.40.10">
    <property type="entry name" value="Tetratricopeptide repeat domain"/>
    <property type="match status" value="1"/>
</dbReference>
<keyword evidence="3" id="KW-1185">Reference proteome</keyword>
<dbReference type="AlphaFoldDB" id="A0A0S4ISA2"/>
<evidence type="ECO:0000313" key="2">
    <source>
        <dbReference type="EMBL" id="CUF48747.1"/>
    </source>
</evidence>